<gene>
    <name evidence="6" type="ORF">CLV47_11387</name>
</gene>
<keyword evidence="7" id="KW-1185">Reference proteome</keyword>
<evidence type="ECO:0000256" key="2">
    <source>
        <dbReference type="ARBA" id="ARBA00023125"/>
    </source>
</evidence>
<dbReference type="RefSeq" id="WP_146135396.1">
    <property type="nucleotide sequence ID" value="NZ_PVUE01000013.1"/>
</dbReference>
<protein>
    <submittedName>
        <fullName evidence="6">TetR family transcriptional regulator</fullName>
    </submittedName>
</protein>
<dbReference type="InterPro" id="IPR009057">
    <property type="entry name" value="Homeodomain-like_sf"/>
</dbReference>
<dbReference type="InterPro" id="IPR036271">
    <property type="entry name" value="Tet_transcr_reg_TetR-rel_C_sf"/>
</dbReference>
<dbReference type="SUPFAM" id="SSF46689">
    <property type="entry name" value="Homeodomain-like"/>
    <property type="match status" value="1"/>
</dbReference>
<evidence type="ECO:0000313" key="7">
    <source>
        <dbReference type="Proteomes" id="UP000237752"/>
    </source>
</evidence>
<evidence type="ECO:0000313" key="6">
    <source>
        <dbReference type="EMBL" id="PRZ40921.1"/>
    </source>
</evidence>
<dbReference type="Proteomes" id="UP000237752">
    <property type="component" value="Unassembled WGS sequence"/>
</dbReference>
<dbReference type="AlphaFoldDB" id="A0A2T0ZX41"/>
<evidence type="ECO:0000256" key="4">
    <source>
        <dbReference type="PROSITE-ProRule" id="PRU00335"/>
    </source>
</evidence>
<dbReference type="PANTHER" id="PTHR30055">
    <property type="entry name" value="HTH-TYPE TRANSCRIPTIONAL REGULATOR RUTR"/>
    <property type="match status" value="1"/>
</dbReference>
<keyword evidence="2 4" id="KW-0238">DNA-binding</keyword>
<comment type="caution">
    <text evidence="6">The sequence shown here is derived from an EMBL/GenBank/DDBJ whole genome shotgun (WGS) entry which is preliminary data.</text>
</comment>
<dbReference type="Gene3D" id="1.10.357.10">
    <property type="entry name" value="Tetracycline Repressor, domain 2"/>
    <property type="match status" value="1"/>
</dbReference>
<dbReference type="GO" id="GO:0003700">
    <property type="term" value="F:DNA-binding transcription factor activity"/>
    <property type="evidence" value="ECO:0007669"/>
    <property type="project" value="TreeGrafter"/>
</dbReference>
<dbReference type="InterPro" id="IPR001647">
    <property type="entry name" value="HTH_TetR"/>
</dbReference>
<dbReference type="GO" id="GO:0000976">
    <property type="term" value="F:transcription cis-regulatory region binding"/>
    <property type="evidence" value="ECO:0007669"/>
    <property type="project" value="TreeGrafter"/>
</dbReference>
<feature type="domain" description="HTH tetR-type" evidence="5">
    <location>
        <begin position="21"/>
        <end position="81"/>
    </location>
</feature>
<organism evidence="6 7">
    <name type="scientific">Antricoccus suffuscus</name>
    <dbReference type="NCBI Taxonomy" id="1629062"/>
    <lineage>
        <taxon>Bacteria</taxon>
        <taxon>Bacillati</taxon>
        <taxon>Actinomycetota</taxon>
        <taxon>Actinomycetes</taxon>
        <taxon>Geodermatophilales</taxon>
        <taxon>Antricoccaceae</taxon>
        <taxon>Antricoccus</taxon>
    </lineage>
</organism>
<evidence type="ECO:0000256" key="3">
    <source>
        <dbReference type="ARBA" id="ARBA00023163"/>
    </source>
</evidence>
<dbReference type="SUPFAM" id="SSF48498">
    <property type="entry name" value="Tetracyclin repressor-like, C-terminal domain"/>
    <property type="match status" value="1"/>
</dbReference>
<dbReference type="Pfam" id="PF00440">
    <property type="entry name" value="TetR_N"/>
    <property type="match status" value="1"/>
</dbReference>
<dbReference type="EMBL" id="PVUE01000013">
    <property type="protein sequence ID" value="PRZ40921.1"/>
    <property type="molecule type" value="Genomic_DNA"/>
</dbReference>
<feature type="DNA-binding region" description="H-T-H motif" evidence="4">
    <location>
        <begin position="44"/>
        <end position="63"/>
    </location>
</feature>
<accession>A0A2T0ZX41</accession>
<sequence>MTTDPLQKQAISMTTRPAHRRQMEARIFDAAIRLFDERGYDDTAVEEICAEAQVGRATFFRYFETKSGLIRELDQRAAARILQQIEELTEPSFAELVRVVANTLHEIWAESSSGLRALGRESSSVPRPTRRVFAYTLEAVYDVVRAAQQRAELSSDLPPQLLAYVVIVQLTGAIGWWLDNTDTDLRALLDGIVGHFLDGYRSLEIRDGSLRASRMTLRKKPVT</sequence>
<dbReference type="PANTHER" id="PTHR30055:SF234">
    <property type="entry name" value="HTH-TYPE TRANSCRIPTIONAL REGULATOR BETI"/>
    <property type="match status" value="1"/>
</dbReference>
<evidence type="ECO:0000256" key="1">
    <source>
        <dbReference type="ARBA" id="ARBA00023015"/>
    </source>
</evidence>
<dbReference type="PRINTS" id="PR00455">
    <property type="entry name" value="HTHTETR"/>
</dbReference>
<dbReference type="InterPro" id="IPR050109">
    <property type="entry name" value="HTH-type_TetR-like_transc_reg"/>
</dbReference>
<dbReference type="OrthoDB" id="4214267at2"/>
<keyword evidence="3" id="KW-0804">Transcription</keyword>
<name>A0A2T0ZX41_9ACTN</name>
<keyword evidence="1" id="KW-0805">Transcription regulation</keyword>
<evidence type="ECO:0000259" key="5">
    <source>
        <dbReference type="PROSITE" id="PS50977"/>
    </source>
</evidence>
<dbReference type="PROSITE" id="PS50977">
    <property type="entry name" value="HTH_TETR_2"/>
    <property type="match status" value="1"/>
</dbReference>
<reference evidence="6 7" key="1">
    <citation type="submission" date="2018-03" db="EMBL/GenBank/DDBJ databases">
        <title>Genomic Encyclopedia of Archaeal and Bacterial Type Strains, Phase II (KMG-II): from individual species to whole genera.</title>
        <authorList>
            <person name="Goeker M."/>
        </authorList>
    </citation>
    <scope>NUCLEOTIDE SEQUENCE [LARGE SCALE GENOMIC DNA]</scope>
    <source>
        <strain evidence="6 7">DSM 100065</strain>
    </source>
</reference>
<proteinExistence type="predicted"/>